<proteinExistence type="predicted"/>
<evidence type="ECO:0000313" key="1">
    <source>
        <dbReference type="EMBL" id="JAH53562.1"/>
    </source>
</evidence>
<dbReference type="EMBL" id="GBXM01055015">
    <property type="protein sequence ID" value="JAH53562.1"/>
    <property type="molecule type" value="Transcribed_RNA"/>
</dbReference>
<reference evidence="1" key="1">
    <citation type="submission" date="2014-11" db="EMBL/GenBank/DDBJ databases">
        <authorList>
            <person name="Amaro Gonzalez C."/>
        </authorList>
    </citation>
    <scope>NUCLEOTIDE SEQUENCE</scope>
</reference>
<sequence length="41" mass="4729">MDDLKFIELSSGQNRYLYTKWLTGKLGIFIPFSACKTNNSQ</sequence>
<name>A0A0E9TJB5_ANGAN</name>
<accession>A0A0E9TJB5</accession>
<dbReference type="AlphaFoldDB" id="A0A0E9TJB5"/>
<organism evidence="1">
    <name type="scientific">Anguilla anguilla</name>
    <name type="common">European freshwater eel</name>
    <name type="synonym">Muraena anguilla</name>
    <dbReference type="NCBI Taxonomy" id="7936"/>
    <lineage>
        <taxon>Eukaryota</taxon>
        <taxon>Metazoa</taxon>
        <taxon>Chordata</taxon>
        <taxon>Craniata</taxon>
        <taxon>Vertebrata</taxon>
        <taxon>Euteleostomi</taxon>
        <taxon>Actinopterygii</taxon>
        <taxon>Neopterygii</taxon>
        <taxon>Teleostei</taxon>
        <taxon>Anguilliformes</taxon>
        <taxon>Anguillidae</taxon>
        <taxon>Anguilla</taxon>
    </lineage>
</organism>
<reference evidence="1" key="2">
    <citation type="journal article" date="2015" name="Fish Shellfish Immunol.">
        <title>Early steps in the European eel (Anguilla anguilla)-Vibrio vulnificus interaction in the gills: Role of the RtxA13 toxin.</title>
        <authorList>
            <person name="Callol A."/>
            <person name="Pajuelo D."/>
            <person name="Ebbesson L."/>
            <person name="Teles M."/>
            <person name="MacKenzie S."/>
            <person name="Amaro C."/>
        </authorList>
    </citation>
    <scope>NUCLEOTIDE SEQUENCE</scope>
</reference>
<protein>
    <submittedName>
        <fullName evidence="1">Uncharacterized protein</fullName>
    </submittedName>
</protein>